<dbReference type="PANTHER" id="PTHR40618:SF1">
    <property type="entry name" value="B-ZIP TRANSCRIPTION FACTOR (EUROFUNG)"/>
    <property type="match status" value="1"/>
</dbReference>
<dbReference type="PANTHER" id="PTHR40618">
    <property type="entry name" value="B-ZIP TRANSCRIPTION FACTOR (EUROFUNG)-RELATED"/>
    <property type="match status" value="1"/>
</dbReference>
<dbReference type="Proteomes" id="UP001341245">
    <property type="component" value="Unassembled WGS sequence"/>
</dbReference>
<protein>
    <recommendedName>
        <fullName evidence="5">BZIP domain-containing protein</fullName>
    </recommendedName>
</protein>
<comment type="caution">
    <text evidence="3">The sequence shown here is derived from an EMBL/GenBank/DDBJ whole genome shotgun (WGS) entry which is preliminary data.</text>
</comment>
<sequence>MSAVRIDSAQPEKKSKSKRSRYESDSNIDEGKKRGRPRLDTQDESNADKRRSQIRLAQRAYRQRKEDTISELRKQVQELQSTIQSMNQTFSNFSQKFAAANVPPTMLADLQSIGQMYSGHSRADSLSSKGSPDISPFAIEPVADSSIKEKDISLMSNASNISPGTEDRQATWSPLTAPVDATDLRHSIDDNTVSTSMLRSLGIPASYSSFERTFARRLHRASCEYAYRLACDPSRVPVLFNNVFKLTLKAAGTVDRVKYSLQSTLSRSTREPLSNWGVTYIHVGGAGTHYPRPPEEGGLSYQSPSSWAVTTVGPHKIGGSTIEEALTAEMLLRGVMGMDGEWFDAYDVEGYLAEKGIHLDPSATYAEIELPEEESSSPERSVGSYSMDPITAYVQNLAASESVTRPSDPAYYPGLPNVAYMPPDQDNLSSRRSYPEMQTHFESHVDGRRSTIPDGGQQYGSIPTTGNMYGYAFQPVQKSRFTIDIGKFIEQMSLSGTCLMRAPGYRRKDIDIALRRAIVSVQ</sequence>
<evidence type="ECO:0000256" key="1">
    <source>
        <dbReference type="SAM" id="Coils"/>
    </source>
</evidence>
<evidence type="ECO:0000313" key="4">
    <source>
        <dbReference type="Proteomes" id="UP001341245"/>
    </source>
</evidence>
<dbReference type="Gene3D" id="1.20.5.170">
    <property type="match status" value="1"/>
</dbReference>
<gene>
    <name evidence="3" type="ORF">QM012_001051</name>
</gene>
<feature type="compositionally biased region" description="Basic and acidic residues" evidence="2">
    <location>
        <begin position="10"/>
        <end position="51"/>
    </location>
</feature>
<name>A0ABR0TGP7_AURPU</name>
<keyword evidence="4" id="KW-1185">Reference proteome</keyword>
<evidence type="ECO:0000313" key="3">
    <source>
        <dbReference type="EMBL" id="KAK6003206.1"/>
    </source>
</evidence>
<feature type="region of interest" description="Disordered" evidence="2">
    <location>
        <begin position="1"/>
        <end position="51"/>
    </location>
</feature>
<organism evidence="3 4">
    <name type="scientific">Aureobasidium pullulans</name>
    <name type="common">Black yeast</name>
    <name type="synonym">Pullularia pullulans</name>
    <dbReference type="NCBI Taxonomy" id="5580"/>
    <lineage>
        <taxon>Eukaryota</taxon>
        <taxon>Fungi</taxon>
        <taxon>Dikarya</taxon>
        <taxon>Ascomycota</taxon>
        <taxon>Pezizomycotina</taxon>
        <taxon>Dothideomycetes</taxon>
        <taxon>Dothideomycetidae</taxon>
        <taxon>Dothideales</taxon>
        <taxon>Saccotheciaceae</taxon>
        <taxon>Aureobasidium</taxon>
    </lineage>
</organism>
<keyword evidence="1" id="KW-0175">Coiled coil</keyword>
<dbReference type="CDD" id="cd14688">
    <property type="entry name" value="bZIP_YAP"/>
    <property type="match status" value="1"/>
</dbReference>
<evidence type="ECO:0008006" key="5">
    <source>
        <dbReference type="Google" id="ProtNLM"/>
    </source>
</evidence>
<evidence type="ECO:0000256" key="2">
    <source>
        <dbReference type="SAM" id="MobiDB-lite"/>
    </source>
</evidence>
<reference evidence="3 4" key="1">
    <citation type="submission" date="2023-11" db="EMBL/GenBank/DDBJ databases">
        <title>Draft genome sequence and annotation of the polyextremotolerant black yeast-like fungus Aureobasidium pullulans NRRL 62042.</title>
        <authorList>
            <person name="Dielentheis-Frenken M.R.E."/>
            <person name="Wibberg D."/>
            <person name="Blank L.M."/>
            <person name="Tiso T."/>
        </authorList>
    </citation>
    <scope>NUCLEOTIDE SEQUENCE [LARGE SCALE GENOMIC DNA]</scope>
    <source>
        <strain evidence="3 4">NRRL 62042</strain>
    </source>
</reference>
<accession>A0ABR0TGP7</accession>
<dbReference type="EMBL" id="JASGXD010000010">
    <property type="protein sequence ID" value="KAK6003206.1"/>
    <property type="molecule type" value="Genomic_DNA"/>
</dbReference>
<proteinExistence type="predicted"/>
<feature type="coiled-coil region" evidence="1">
    <location>
        <begin position="62"/>
        <end position="89"/>
    </location>
</feature>
<dbReference type="InterPro" id="IPR046347">
    <property type="entry name" value="bZIP_sf"/>
</dbReference>
<dbReference type="SUPFAM" id="SSF57959">
    <property type="entry name" value="Leucine zipper domain"/>
    <property type="match status" value="1"/>
</dbReference>